<dbReference type="PANTHER" id="PTHR19338">
    <property type="entry name" value="TRANSLOCASE OF INNER MITOCHONDRIAL MEMBRANE 13 HOMOLOG"/>
    <property type="match status" value="1"/>
</dbReference>
<reference evidence="2 3" key="2">
    <citation type="journal article" date="2017" name="Genome Biol.">
        <title>New reference genome sequences of hot pepper reveal the massive evolution of plant disease-resistance genes by retroduplication.</title>
        <authorList>
            <person name="Kim S."/>
            <person name="Park J."/>
            <person name="Yeom S.I."/>
            <person name="Kim Y.M."/>
            <person name="Seo E."/>
            <person name="Kim K.T."/>
            <person name="Kim M.S."/>
            <person name="Lee J.M."/>
            <person name="Cheong K."/>
            <person name="Shin H.S."/>
            <person name="Kim S.B."/>
            <person name="Han K."/>
            <person name="Lee J."/>
            <person name="Park M."/>
            <person name="Lee H.A."/>
            <person name="Lee H.Y."/>
            <person name="Lee Y."/>
            <person name="Oh S."/>
            <person name="Lee J.H."/>
            <person name="Choi E."/>
            <person name="Choi E."/>
            <person name="Lee S.E."/>
            <person name="Jeon J."/>
            <person name="Kim H."/>
            <person name="Choi G."/>
            <person name="Song H."/>
            <person name="Lee J."/>
            <person name="Lee S.C."/>
            <person name="Kwon J.K."/>
            <person name="Lee H.Y."/>
            <person name="Koo N."/>
            <person name="Hong Y."/>
            <person name="Kim R.W."/>
            <person name="Kang W.H."/>
            <person name="Huh J.H."/>
            <person name="Kang B.C."/>
            <person name="Yang T.J."/>
            <person name="Lee Y.H."/>
            <person name="Bennetzen J.L."/>
            <person name="Choi D."/>
        </authorList>
    </citation>
    <scope>NUCLEOTIDE SEQUENCE [LARGE SCALE GENOMIC DNA]</scope>
    <source>
        <strain evidence="3">cv. CM334</strain>
    </source>
</reference>
<comment type="caution">
    <text evidence="2">The sequence shown here is derived from an EMBL/GenBank/DDBJ whole genome shotgun (WGS) entry which is preliminary data.</text>
</comment>
<protein>
    <recommendedName>
        <fullName evidence="1">NB-ARC domain-containing protein</fullName>
    </recommendedName>
</protein>
<evidence type="ECO:0000259" key="1">
    <source>
        <dbReference type="Pfam" id="PF00931"/>
    </source>
</evidence>
<dbReference type="Gramene" id="PHT73461">
    <property type="protein sequence ID" value="PHT73461"/>
    <property type="gene ID" value="T459_24246"/>
</dbReference>
<organism evidence="2 3">
    <name type="scientific">Capsicum annuum</name>
    <name type="common">Capsicum pepper</name>
    <dbReference type="NCBI Taxonomy" id="4072"/>
    <lineage>
        <taxon>Eukaryota</taxon>
        <taxon>Viridiplantae</taxon>
        <taxon>Streptophyta</taxon>
        <taxon>Embryophyta</taxon>
        <taxon>Tracheophyta</taxon>
        <taxon>Spermatophyta</taxon>
        <taxon>Magnoliopsida</taxon>
        <taxon>eudicotyledons</taxon>
        <taxon>Gunneridae</taxon>
        <taxon>Pentapetalae</taxon>
        <taxon>asterids</taxon>
        <taxon>lamiids</taxon>
        <taxon>Solanales</taxon>
        <taxon>Solanaceae</taxon>
        <taxon>Solanoideae</taxon>
        <taxon>Capsiceae</taxon>
        <taxon>Capsicum</taxon>
    </lineage>
</organism>
<dbReference type="InterPro" id="IPR027417">
    <property type="entry name" value="P-loop_NTPase"/>
</dbReference>
<evidence type="ECO:0000313" key="2">
    <source>
        <dbReference type="EMBL" id="PHT73461.1"/>
    </source>
</evidence>
<dbReference type="Gene3D" id="1.20.5.4130">
    <property type="match status" value="1"/>
</dbReference>
<dbReference type="InterPro" id="IPR002182">
    <property type="entry name" value="NB-ARC"/>
</dbReference>
<feature type="domain" description="NB-ARC" evidence="1">
    <location>
        <begin position="258"/>
        <end position="342"/>
    </location>
</feature>
<accession>A0A2G2YV00</accession>
<reference evidence="2 3" key="1">
    <citation type="journal article" date="2014" name="Nat. Genet.">
        <title>Genome sequence of the hot pepper provides insights into the evolution of pungency in Capsicum species.</title>
        <authorList>
            <person name="Kim S."/>
            <person name="Park M."/>
            <person name="Yeom S.I."/>
            <person name="Kim Y.M."/>
            <person name="Lee J.M."/>
            <person name="Lee H.A."/>
            <person name="Seo E."/>
            <person name="Choi J."/>
            <person name="Cheong K."/>
            <person name="Kim K.T."/>
            <person name="Jung K."/>
            <person name="Lee G.W."/>
            <person name="Oh S.K."/>
            <person name="Bae C."/>
            <person name="Kim S.B."/>
            <person name="Lee H.Y."/>
            <person name="Kim S.Y."/>
            <person name="Kim M.S."/>
            <person name="Kang B.C."/>
            <person name="Jo Y.D."/>
            <person name="Yang H.B."/>
            <person name="Jeong H.J."/>
            <person name="Kang W.H."/>
            <person name="Kwon J.K."/>
            <person name="Shin C."/>
            <person name="Lim J.Y."/>
            <person name="Park J.H."/>
            <person name="Huh J.H."/>
            <person name="Kim J.S."/>
            <person name="Kim B.D."/>
            <person name="Cohen O."/>
            <person name="Paran I."/>
            <person name="Suh M.C."/>
            <person name="Lee S.B."/>
            <person name="Kim Y.K."/>
            <person name="Shin Y."/>
            <person name="Noh S.J."/>
            <person name="Park J."/>
            <person name="Seo Y.S."/>
            <person name="Kwon S.Y."/>
            <person name="Kim H.A."/>
            <person name="Park J.M."/>
            <person name="Kim H.J."/>
            <person name="Choi S.B."/>
            <person name="Bosland P.W."/>
            <person name="Reeves G."/>
            <person name="Jo S.H."/>
            <person name="Lee B.W."/>
            <person name="Cho H.T."/>
            <person name="Choi H.S."/>
            <person name="Lee M.S."/>
            <person name="Yu Y."/>
            <person name="Do Choi Y."/>
            <person name="Park B.S."/>
            <person name="van Deynze A."/>
            <person name="Ashrafi H."/>
            <person name="Hill T."/>
            <person name="Kim W.T."/>
            <person name="Pai H.S."/>
            <person name="Ahn H.K."/>
            <person name="Yeam I."/>
            <person name="Giovannoni J.J."/>
            <person name="Rose J.K."/>
            <person name="Sorensen I."/>
            <person name="Lee S.J."/>
            <person name="Kim R.W."/>
            <person name="Choi I.Y."/>
            <person name="Choi B.S."/>
            <person name="Lim J.S."/>
            <person name="Lee Y.H."/>
            <person name="Choi D."/>
        </authorList>
    </citation>
    <scope>NUCLEOTIDE SEQUENCE [LARGE SCALE GENOMIC DNA]</scope>
    <source>
        <strain evidence="3">cv. CM334</strain>
    </source>
</reference>
<dbReference type="AlphaFoldDB" id="A0A2G2YV00"/>
<dbReference type="GO" id="GO:0043531">
    <property type="term" value="F:ADP binding"/>
    <property type="evidence" value="ECO:0007669"/>
    <property type="project" value="InterPro"/>
</dbReference>
<name>A0A2G2YV00_CAPAN</name>
<keyword evidence="3" id="KW-1185">Reference proteome</keyword>
<dbReference type="STRING" id="4072.A0A2G2YV00"/>
<dbReference type="EMBL" id="AYRZ02000009">
    <property type="protein sequence ID" value="PHT73461.1"/>
    <property type="molecule type" value="Genomic_DNA"/>
</dbReference>
<dbReference type="Gene3D" id="3.40.50.300">
    <property type="entry name" value="P-loop containing nucleotide triphosphate hydrolases"/>
    <property type="match status" value="1"/>
</dbReference>
<dbReference type="SUPFAM" id="SSF52540">
    <property type="entry name" value="P-loop containing nucleoside triphosphate hydrolases"/>
    <property type="match status" value="1"/>
</dbReference>
<dbReference type="CDD" id="cd09272">
    <property type="entry name" value="RNase_HI_RT_Ty1"/>
    <property type="match status" value="1"/>
</dbReference>
<dbReference type="Pfam" id="PF00931">
    <property type="entry name" value="NB-ARC"/>
    <property type="match status" value="1"/>
</dbReference>
<proteinExistence type="predicted"/>
<dbReference type="PANTHER" id="PTHR19338:SF60">
    <property type="entry name" value="NB-ARC DOMAIN-CONTAINING PROTEIN"/>
    <property type="match status" value="1"/>
</dbReference>
<gene>
    <name evidence="2" type="ORF">T459_24246</name>
</gene>
<evidence type="ECO:0000313" key="3">
    <source>
        <dbReference type="Proteomes" id="UP000222542"/>
    </source>
</evidence>
<sequence>MYQHKEVGHWLYGKTWRLLNILEIKKQQTISRSSAEAEYSSLVALFVELVWLARLLKELHVPIMYPIPIFTDRKLAIQIAKNPIFHKQTKHIEIDCHVIREKVKFNSISPQYLCTALQLADILTKVSSLEEFVKNFEKSNVSGELTDLEVQIKEVANIVEQTIQLGVTEAILENDENLREKAQERLSDSLQQVAEDIDRIWKESTNIQDKENGMNFQWFKIFQCFMIFQLFNIFEWFSKTSKEYTNVENSMVGHDDQRKRLVEDLTRSYSSEPKVIPIVGMGGIGKTTLANEVYNNESILRHFYVRAWATVSQQQNIKKILLSLLQSTIKMDDTVKTKGEAELPYML</sequence>
<dbReference type="Proteomes" id="UP000222542">
    <property type="component" value="Unassembled WGS sequence"/>
</dbReference>